<dbReference type="AlphaFoldDB" id="A0A1T4JPX1"/>
<accession>A0A1T4JPX1</accession>
<proteinExistence type="predicted"/>
<feature type="transmembrane region" description="Helical" evidence="1">
    <location>
        <begin position="248"/>
        <end position="265"/>
    </location>
</feature>
<keyword evidence="1" id="KW-0812">Transmembrane</keyword>
<evidence type="ECO:0000313" key="2">
    <source>
        <dbReference type="EMBL" id="SJZ32226.1"/>
    </source>
</evidence>
<protein>
    <submittedName>
        <fullName evidence="2">Uncharacterized protein</fullName>
    </submittedName>
</protein>
<name>A0A1T4JPX1_9BACT</name>
<keyword evidence="1" id="KW-1133">Transmembrane helix</keyword>
<evidence type="ECO:0000313" key="3">
    <source>
        <dbReference type="Proteomes" id="UP000190888"/>
    </source>
</evidence>
<dbReference type="Proteomes" id="UP000190888">
    <property type="component" value="Unassembled WGS sequence"/>
</dbReference>
<evidence type="ECO:0000256" key="1">
    <source>
        <dbReference type="SAM" id="Phobius"/>
    </source>
</evidence>
<dbReference type="RefSeq" id="WP_078829423.1">
    <property type="nucleotide sequence ID" value="NZ_FUWH01000001.1"/>
</dbReference>
<sequence length="266" mass="29771">MQIRRYIISGIHQTTKRRRTIELSALSDEEASLNAISQGLIEPIEISVKPPEPPSVAQIKYATDLGAKIPLNANKQDLSAIIQKKLDSDSDPCQELIDYANHYKLIFSDYIGNRALYDLIFESLSINNKAAFFIFSVYRWLTDDRQANLEIHPQKPIFFGFAAEVVQDEKIIRSINRYSGADIRFFGKINQTNGREVIGGSTNTIAYKAACDYLEAALKIATSKKNQTFKNPPTTDNEENYGLSKNKGCFGIILAILSLALMGIIL</sequence>
<keyword evidence="1" id="KW-0472">Membrane</keyword>
<dbReference type="STRING" id="413434.SAMN04488132_10156"/>
<dbReference type="OrthoDB" id="1956825at2"/>
<keyword evidence="3" id="KW-1185">Reference proteome</keyword>
<reference evidence="2 3" key="1">
    <citation type="submission" date="2017-02" db="EMBL/GenBank/DDBJ databases">
        <authorList>
            <person name="Peterson S.W."/>
        </authorList>
    </citation>
    <scope>NUCLEOTIDE SEQUENCE [LARGE SCALE GENOMIC DNA]</scope>
    <source>
        <strain evidence="2 3">DSM 22335</strain>
    </source>
</reference>
<gene>
    <name evidence="2" type="ORF">SAMN04488132_10156</name>
</gene>
<dbReference type="EMBL" id="FUWH01000001">
    <property type="protein sequence ID" value="SJZ32226.1"/>
    <property type="molecule type" value="Genomic_DNA"/>
</dbReference>
<organism evidence="2 3">
    <name type="scientific">Sediminibacterium ginsengisoli</name>
    <dbReference type="NCBI Taxonomy" id="413434"/>
    <lineage>
        <taxon>Bacteria</taxon>
        <taxon>Pseudomonadati</taxon>
        <taxon>Bacteroidota</taxon>
        <taxon>Chitinophagia</taxon>
        <taxon>Chitinophagales</taxon>
        <taxon>Chitinophagaceae</taxon>
        <taxon>Sediminibacterium</taxon>
    </lineage>
</organism>